<evidence type="ECO:0000313" key="1">
    <source>
        <dbReference type="EMBL" id="NYE13899.1"/>
    </source>
</evidence>
<dbReference type="Proteomes" id="UP000591272">
    <property type="component" value="Unassembled WGS sequence"/>
</dbReference>
<evidence type="ECO:0000313" key="2">
    <source>
        <dbReference type="Proteomes" id="UP000591272"/>
    </source>
</evidence>
<comment type="caution">
    <text evidence="1">The sequence shown here is derived from an EMBL/GenBank/DDBJ whole genome shotgun (WGS) entry which is preliminary data.</text>
</comment>
<name>A0A7Y9KFR0_9ACTN</name>
<dbReference type="AlphaFoldDB" id="A0A7Y9KFR0"/>
<accession>A0A7Y9KFR0</accession>
<sequence length="68" mass="7292">MTDITYLISRTDECVGLIALDIKKGARLAGPLQVVPGRPDTSGGHRRLLAAMRLAIMVLMPMLSSTTP</sequence>
<protein>
    <submittedName>
        <fullName evidence="1">Uncharacterized protein</fullName>
    </submittedName>
</protein>
<gene>
    <name evidence="1" type="ORF">BJ999_004195</name>
</gene>
<dbReference type="EMBL" id="JACCBT010000001">
    <property type="protein sequence ID" value="NYE13899.1"/>
    <property type="molecule type" value="Genomic_DNA"/>
</dbReference>
<reference evidence="1 2" key="1">
    <citation type="submission" date="2020-07" db="EMBL/GenBank/DDBJ databases">
        <title>Sequencing the genomes of 1000 actinobacteria strains.</title>
        <authorList>
            <person name="Klenk H.-P."/>
        </authorList>
    </citation>
    <scope>NUCLEOTIDE SEQUENCE [LARGE SCALE GENOMIC DNA]</scope>
    <source>
        <strain evidence="1 2">DSM 43461</strain>
    </source>
</reference>
<organism evidence="1 2">
    <name type="scientific">Actinomadura citrea</name>
    <dbReference type="NCBI Taxonomy" id="46158"/>
    <lineage>
        <taxon>Bacteria</taxon>
        <taxon>Bacillati</taxon>
        <taxon>Actinomycetota</taxon>
        <taxon>Actinomycetes</taxon>
        <taxon>Streptosporangiales</taxon>
        <taxon>Thermomonosporaceae</taxon>
        <taxon>Actinomadura</taxon>
    </lineage>
</organism>
<proteinExistence type="predicted"/>
<keyword evidence="2" id="KW-1185">Reference proteome</keyword>